<dbReference type="EMBL" id="SLUB01000030">
    <property type="protein sequence ID" value="THE11333.1"/>
    <property type="molecule type" value="Genomic_DNA"/>
</dbReference>
<dbReference type="PIRSF" id="PIRSF006078">
    <property type="entry name" value="GlxK"/>
    <property type="match status" value="1"/>
</dbReference>
<reference evidence="5 6" key="1">
    <citation type="journal article" date="2019" name="Indoor Air">
        <title>Impacts of indoor surface finishes on bacterial viability.</title>
        <authorList>
            <person name="Hu J."/>
            <person name="Maamar S.B."/>
            <person name="Glawe A.J."/>
            <person name="Gottel N."/>
            <person name="Gilbert J.A."/>
            <person name="Hartmann E.M."/>
        </authorList>
    </citation>
    <scope>NUCLEOTIDE SEQUENCE [LARGE SCALE GENOMIC DNA]</scope>
    <source>
        <strain evidence="5 6">AF060A6</strain>
    </source>
</reference>
<dbReference type="InterPro" id="IPR018197">
    <property type="entry name" value="Glycerate_kinase_RE-like"/>
</dbReference>
<dbReference type="Gene3D" id="3.40.50.10350">
    <property type="entry name" value="Glycerate kinase, domain 1"/>
    <property type="match status" value="1"/>
</dbReference>
<dbReference type="Pfam" id="PF02595">
    <property type="entry name" value="Gly_kinase"/>
    <property type="match status" value="1"/>
</dbReference>
<comment type="similarity">
    <text evidence="1 4">Belongs to the glycerate kinase type-1 family.</text>
</comment>
<keyword evidence="2 4" id="KW-0808">Transferase</keyword>
<dbReference type="OrthoDB" id="9774290at2"/>
<dbReference type="InterPro" id="IPR004381">
    <property type="entry name" value="Glycerate_kinase"/>
</dbReference>
<organism evidence="5 6">
    <name type="scientific">Bacillus timonensis</name>
    <dbReference type="NCBI Taxonomy" id="1033734"/>
    <lineage>
        <taxon>Bacteria</taxon>
        <taxon>Bacillati</taxon>
        <taxon>Bacillota</taxon>
        <taxon>Bacilli</taxon>
        <taxon>Bacillales</taxon>
        <taxon>Bacillaceae</taxon>
        <taxon>Bacillus</taxon>
    </lineage>
</organism>
<evidence type="ECO:0000256" key="1">
    <source>
        <dbReference type="ARBA" id="ARBA00006284"/>
    </source>
</evidence>
<dbReference type="SUPFAM" id="SSF110738">
    <property type="entry name" value="Glycerate kinase I"/>
    <property type="match status" value="1"/>
</dbReference>
<accession>A0A4V3V7I6</accession>
<dbReference type="InterPro" id="IPR018193">
    <property type="entry name" value="Glyc_kinase_flavodox-like_fold"/>
</dbReference>
<dbReference type="NCBIfam" id="TIGR00045">
    <property type="entry name" value="glycerate kinase"/>
    <property type="match status" value="1"/>
</dbReference>
<keyword evidence="6" id="KW-1185">Reference proteome</keyword>
<evidence type="ECO:0000256" key="4">
    <source>
        <dbReference type="PIRNR" id="PIRNR006078"/>
    </source>
</evidence>
<dbReference type="GO" id="GO:0008887">
    <property type="term" value="F:glycerate kinase activity"/>
    <property type="evidence" value="ECO:0007669"/>
    <property type="project" value="UniProtKB-UniRule"/>
</dbReference>
<evidence type="ECO:0000313" key="6">
    <source>
        <dbReference type="Proteomes" id="UP000306477"/>
    </source>
</evidence>
<gene>
    <name evidence="5" type="ORF">E1I69_15320</name>
</gene>
<dbReference type="Proteomes" id="UP000306477">
    <property type="component" value="Unassembled WGS sequence"/>
</dbReference>
<name>A0A4V3V7I6_9BACI</name>
<evidence type="ECO:0000256" key="3">
    <source>
        <dbReference type="ARBA" id="ARBA00022777"/>
    </source>
</evidence>
<dbReference type="GO" id="GO:0031388">
    <property type="term" value="P:organic acid phosphorylation"/>
    <property type="evidence" value="ECO:0007669"/>
    <property type="project" value="UniProtKB-UniRule"/>
</dbReference>
<evidence type="ECO:0000313" key="5">
    <source>
        <dbReference type="EMBL" id="THE11333.1"/>
    </source>
</evidence>
<dbReference type="RefSeq" id="WP_136380448.1">
    <property type="nucleotide sequence ID" value="NZ_SLUB01000030.1"/>
</dbReference>
<dbReference type="Gene3D" id="3.90.1510.10">
    <property type="entry name" value="Glycerate kinase, domain 2"/>
    <property type="match status" value="1"/>
</dbReference>
<sequence length="387" mass="41067">MKVLITPDSFKGSLSAMDVATSIETGLKKVDGNLETMVLPMADGGEGTLHSLITATNGKIVYVDVLDPLGREINGHYGIMGDNRTAVIELAVASGLPLLKKSELKPTETSTYGTGQLIKHALDNGIDSFIICLGGSATNDGGTGILKALGFRFFDKEGQELPEGVLSLKKLACIDDKNVSASTKNAKFQMACDVRNPLIGKNGATRVFGPQKGATPEAIEELEQALTVFADVVYQQTGWQIHDYKGAGAAGGVAGGLLPFLNAKLKPGVDLVMEVLSLPKLIDSHEFDLVITGEGRLDMQTEFGKVVAGITRLCNPRGIPVIAVCGQVDADGTMIDRLGLTAAFSITNGPMDLDEAMLHTSKLLSSKSEQILRLFLARSQMGKKIQH</sequence>
<keyword evidence="3 4" id="KW-0418">Kinase</keyword>
<protein>
    <submittedName>
        <fullName evidence="5">Glycerate kinase</fullName>
    </submittedName>
</protein>
<dbReference type="PANTHER" id="PTHR21599:SF0">
    <property type="entry name" value="GLYCERATE KINASE"/>
    <property type="match status" value="1"/>
</dbReference>
<dbReference type="PANTHER" id="PTHR21599">
    <property type="entry name" value="GLYCERATE KINASE"/>
    <property type="match status" value="1"/>
</dbReference>
<dbReference type="InterPro" id="IPR036129">
    <property type="entry name" value="Glycerate_kinase_sf"/>
</dbReference>
<comment type="caution">
    <text evidence="5">The sequence shown here is derived from an EMBL/GenBank/DDBJ whole genome shotgun (WGS) entry which is preliminary data.</text>
</comment>
<dbReference type="AlphaFoldDB" id="A0A4V3V7I6"/>
<evidence type="ECO:0000256" key="2">
    <source>
        <dbReference type="ARBA" id="ARBA00022679"/>
    </source>
</evidence>
<proteinExistence type="inferred from homology"/>